<dbReference type="InterPro" id="IPR028203">
    <property type="entry name" value="PSII_CF48-like_dom"/>
</dbReference>
<feature type="domain" description="Photosynthesis system II assembly factor Ycf48/Hcf136-like" evidence="6">
    <location>
        <begin position="32"/>
        <end position="330"/>
    </location>
</feature>
<dbReference type="CDD" id="cd15482">
    <property type="entry name" value="Sialidase_non-viral"/>
    <property type="match status" value="1"/>
</dbReference>
<dbReference type="SUPFAM" id="SSF110296">
    <property type="entry name" value="Oligoxyloglucan reducing end-specific cellobiohydrolase"/>
    <property type="match status" value="1"/>
</dbReference>
<dbReference type="PANTHER" id="PTHR47199">
    <property type="entry name" value="PHOTOSYSTEM II STABILITY/ASSEMBLY FACTOR HCF136, CHLOROPLASTIC"/>
    <property type="match status" value="1"/>
</dbReference>
<evidence type="ECO:0000256" key="5">
    <source>
        <dbReference type="PIRNR" id="PIRNR017875"/>
    </source>
</evidence>
<name>A0A832M3F7_9CYAN</name>
<comment type="caution">
    <text evidence="7">The sequence shown here is derived from an EMBL/GenBank/DDBJ whole genome shotgun (WGS) entry which is preliminary data.</text>
</comment>
<comment type="similarity">
    <text evidence="4 5">Belongs to the Ycf48 family.</text>
</comment>
<proteinExistence type="inferred from homology"/>
<keyword evidence="3 4" id="KW-0604">Photosystem II</keyword>
<keyword evidence="2 4" id="KW-0732">Signal</keyword>
<accession>A0A832M3F7</accession>
<reference evidence="7" key="1">
    <citation type="journal article" date="2020" name="mSystems">
        <title>Genome- and Community-Level Interaction Insights into Carbon Utilization and Element Cycling Functions of Hydrothermarchaeota in Hydrothermal Sediment.</title>
        <authorList>
            <person name="Zhou Z."/>
            <person name="Liu Y."/>
            <person name="Xu W."/>
            <person name="Pan J."/>
            <person name="Luo Z.H."/>
            <person name="Li M."/>
        </authorList>
    </citation>
    <scope>NUCLEOTIDE SEQUENCE [LARGE SCALE GENOMIC DNA]</scope>
    <source>
        <strain evidence="7">SpSt-402</strain>
    </source>
</reference>
<dbReference type="PANTHER" id="PTHR47199:SF2">
    <property type="entry name" value="PHOTOSYSTEM II STABILITY_ASSEMBLY FACTOR HCF136, CHLOROPLASTIC"/>
    <property type="match status" value="1"/>
</dbReference>
<dbReference type="NCBIfam" id="NF010237">
    <property type="entry name" value="PRK13684.1"/>
    <property type="match status" value="1"/>
</dbReference>
<comment type="subcellular location">
    <subcellularLocation>
        <location evidence="4">Cellular thylakoid lumen</location>
    </subcellularLocation>
    <text evidence="4">Associated with a PSII precusor complex on the lumenal side of the thylakoid membrane.</text>
</comment>
<keyword evidence="4" id="KW-0793">Thylakoid</keyword>
<dbReference type="EMBL" id="DSRD01000760">
    <property type="protein sequence ID" value="HGW95043.1"/>
    <property type="molecule type" value="Genomic_DNA"/>
</dbReference>
<comment type="function">
    <text evidence="4">A factor required for optimal assembly of photosystem II (PSII), acting in the early stages of PSII assembly. Also plays a role in replacement of photodamaged D1 (psbA). Assists YidC in synthesis of chlorophyll-binding proteins.</text>
</comment>
<dbReference type="PIRSF" id="PIRSF017875">
    <property type="entry name" value="PSII_HCF136"/>
    <property type="match status" value="1"/>
</dbReference>
<dbReference type="Gene3D" id="2.130.10.10">
    <property type="entry name" value="YVTN repeat-like/Quinoprotein amine dehydrogenase"/>
    <property type="match status" value="2"/>
</dbReference>
<evidence type="ECO:0000256" key="3">
    <source>
        <dbReference type="ARBA" id="ARBA00023276"/>
    </source>
</evidence>
<dbReference type="InterPro" id="IPR015943">
    <property type="entry name" value="WD40/YVTN_repeat-like_dom_sf"/>
</dbReference>
<dbReference type="GO" id="GO:0009523">
    <property type="term" value="C:photosystem II"/>
    <property type="evidence" value="ECO:0007669"/>
    <property type="project" value="UniProtKB-KW"/>
</dbReference>
<evidence type="ECO:0000256" key="1">
    <source>
        <dbReference type="ARBA" id="ARBA00022531"/>
    </source>
</evidence>
<gene>
    <name evidence="4" type="primary">ycf48</name>
    <name evidence="7" type="ORF">ENR47_12285</name>
</gene>
<dbReference type="GO" id="GO:0015979">
    <property type="term" value="P:photosynthesis"/>
    <property type="evidence" value="ECO:0007669"/>
    <property type="project" value="UniProtKB-KW"/>
</dbReference>
<dbReference type="AlphaFoldDB" id="A0A832M3F7"/>
<feature type="chain" id="PRO_5033190457" description="Photosystem II assembly protein Ycf48" evidence="4">
    <location>
        <begin position="31"/>
        <end position="337"/>
    </location>
</feature>
<protein>
    <recommendedName>
        <fullName evidence="4 5">Photosystem II assembly protein Ycf48</fullName>
    </recommendedName>
</protein>
<evidence type="ECO:0000313" key="7">
    <source>
        <dbReference type="EMBL" id="HGW95043.1"/>
    </source>
</evidence>
<dbReference type="Pfam" id="PF14870">
    <property type="entry name" value="PSII_BNR"/>
    <property type="match status" value="1"/>
</dbReference>
<dbReference type="HAMAP" id="MF_01348">
    <property type="entry name" value="Ycf48"/>
    <property type="match status" value="1"/>
</dbReference>
<evidence type="ECO:0000259" key="6">
    <source>
        <dbReference type="Pfam" id="PF14870"/>
    </source>
</evidence>
<keyword evidence="1 4" id="KW-0602">Photosynthesis</keyword>
<feature type="signal peptide" evidence="4">
    <location>
        <begin position="1"/>
        <end position="30"/>
    </location>
</feature>
<evidence type="ECO:0000256" key="4">
    <source>
        <dbReference type="HAMAP-Rule" id="MF_01348"/>
    </source>
</evidence>
<dbReference type="GO" id="GO:0031979">
    <property type="term" value="C:plasma membrane-derived thylakoid lumen"/>
    <property type="evidence" value="ECO:0007669"/>
    <property type="project" value="UniProtKB-SubCell"/>
</dbReference>
<dbReference type="InterPro" id="IPR016705">
    <property type="entry name" value="Ycf48/Hcf136"/>
</dbReference>
<sequence precursor="true">MDIVTNLLRKFWGLAAIALLCMGCSNGYLASTSFNPWQVVTVPTESNLLDIAFVNNTSSHGWVVGTNASLFETTDNGETWEERTLDLDQPYRFTSVSFRDREGWIVGQPSILLHTEDEGRSWSRIPLSEKLPGAPNTIEALGPQSAEMTTNIGAIYRTSDGGKTWKAMVEEAVGVVRNISRSPNGEYVAVSARGNFYSMWQPGLSAWEPHNRNSSRRVQNMGFTSDGRLWMLARGGQIQFTDPENAEEWTEPVNPEFATSWGLLDMAYRTPDEVWVAGGSGNLLVSQDGGKTWEKDRFVEDVPSNLYRIKFFGSEKGFIIGQQGTLLKYVSAGSQDA</sequence>
<organism evidence="7">
    <name type="scientific">Oscillatoriales cyanobacterium SpSt-402</name>
    <dbReference type="NCBI Taxonomy" id="2282168"/>
    <lineage>
        <taxon>Bacteria</taxon>
        <taxon>Bacillati</taxon>
        <taxon>Cyanobacteriota</taxon>
        <taxon>Cyanophyceae</taxon>
        <taxon>Oscillatoriophycideae</taxon>
        <taxon>Oscillatoriales</taxon>
    </lineage>
</organism>
<comment type="domain">
    <text evidence="4">A 7-bladed beta-propeller torus, about 55 by 55 Angstroms, with a depth of about 25 Angstroms and a central pore.</text>
</comment>
<evidence type="ECO:0000256" key="2">
    <source>
        <dbReference type="ARBA" id="ARBA00022729"/>
    </source>
</evidence>